<dbReference type="RefSeq" id="WP_130957786.1">
    <property type="nucleotide sequence ID" value="NZ_JBHSHA010000020.1"/>
</dbReference>
<reference evidence="1 2" key="1">
    <citation type="submission" date="2018-12" db="EMBL/GenBank/DDBJ databases">
        <title>First genome draft of Desulfovibrio legallis sp. nov.</title>
        <authorList>
            <person name="Ben Dhia O."/>
            <person name="Najjari A."/>
            <person name="Ferjani R."/>
            <person name="Fhoula I."/>
            <person name="Fardeau M.-L."/>
            <person name="Boudabbous A."/>
            <person name="Ouzari H.I."/>
        </authorList>
    </citation>
    <scope>NUCLEOTIDE SEQUENCE [LARGE SCALE GENOMIC DNA]</scope>
    <source>
        <strain evidence="1 2">H1T</strain>
    </source>
</reference>
<proteinExistence type="predicted"/>
<name>A0A6H3FCV3_9BACT</name>
<comment type="caution">
    <text evidence="1">The sequence shown here is derived from an EMBL/GenBank/DDBJ whole genome shotgun (WGS) entry which is preliminary data.</text>
</comment>
<keyword evidence="2" id="KW-1185">Reference proteome</keyword>
<gene>
    <name evidence="1" type="ORF">EB812_02570</name>
</gene>
<organism evidence="1 2">
    <name type="scientific">Desulfovibrio legallii</name>
    <dbReference type="NCBI Taxonomy" id="571438"/>
    <lineage>
        <taxon>Bacteria</taxon>
        <taxon>Pseudomonadati</taxon>
        <taxon>Thermodesulfobacteriota</taxon>
        <taxon>Desulfovibrionia</taxon>
        <taxon>Desulfovibrionales</taxon>
        <taxon>Desulfovibrionaceae</taxon>
        <taxon>Desulfovibrio</taxon>
    </lineage>
</organism>
<evidence type="ECO:0000313" key="2">
    <source>
        <dbReference type="Proteomes" id="UP000292919"/>
    </source>
</evidence>
<accession>A0A6H3FCV3</accession>
<evidence type="ECO:0000313" key="1">
    <source>
        <dbReference type="EMBL" id="TBH80994.1"/>
    </source>
</evidence>
<dbReference type="EMBL" id="SIXC01000003">
    <property type="protein sequence ID" value="TBH80994.1"/>
    <property type="molecule type" value="Genomic_DNA"/>
</dbReference>
<sequence length="181" mass="20548">MTFQDLAKKMGGDTEAIHYVETALKTGALFAYYISSGVLVPYDELKLPDSLAFLLYQKMDGLPYRGADGLFFFDRELTTQERLNLALEQANSDVSPATGTGSTKDVRRRRLTQEAFDRFKAAGPKVWPWHSNGRMYREDFMNALRGLALEEFHQTEAKQLWKDFAAELGSKKVGRGRKPEL</sequence>
<protein>
    <submittedName>
        <fullName evidence="1">Uncharacterized protein</fullName>
    </submittedName>
</protein>
<dbReference type="AlphaFoldDB" id="A0A6H3FCV3"/>
<dbReference type="Proteomes" id="UP000292919">
    <property type="component" value="Unassembled WGS sequence"/>
</dbReference>